<evidence type="ECO:0000313" key="1">
    <source>
        <dbReference type="EMBL" id="CAK77812.1"/>
    </source>
</evidence>
<organism evidence="1 2">
    <name type="scientific">Paramecium tetraurelia</name>
    <dbReference type="NCBI Taxonomy" id="5888"/>
    <lineage>
        <taxon>Eukaryota</taxon>
        <taxon>Sar</taxon>
        <taxon>Alveolata</taxon>
        <taxon>Ciliophora</taxon>
        <taxon>Intramacronucleata</taxon>
        <taxon>Oligohymenophorea</taxon>
        <taxon>Peniculida</taxon>
        <taxon>Parameciidae</taxon>
        <taxon>Paramecium</taxon>
    </lineage>
</organism>
<protein>
    <submittedName>
        <fullName evidence="1">Uncharacterized protein</fullName>
    </submittedName>
</protein>
<evidence type="ECO:0000313" key="2">
    <source>
        <dbReference type="Proteomes" id="UP000000600"/>
    </source>
</evidence>
<dbReference type="OrthoDB" id="287677at2759"/>
<name>A0D445_PARTE</name>
<dbReference type="RefSeq" id="XP_001445209.1">
    <property type="nucleotide sequence ID" value="XM_001445172.2"/>
</dbReference>
<accession>A0D445</accession>
<gene>
    <name evidence="1" type="ORF">GSPATT00013278001</name>
</gene>
<dbReference type="EMBL" id="CT868285">
    <property type="protein sequence ID" value="CAK77812.1"/>
    <property type="molecule type" value="Genomic_DNA"/>
</dbReference>
<sequence>MDQVSSQKVRLNANTNLVIKQITVYDQFSNFFASFIKTYSTPDHICAYAATANIRIIQQYGVKEGLTKLQEMNLVKSYMEEMMRFIFSARMKYAQTQWGKDINMIRQYCQDWVANYELSDYLKTLALENVYVFRHVGLFHPQLFEKTKNEERERIIKDETPFKNDPYFIYYPKEDKYISKNEFQIQDNHLYIFDTMGHFVCGWVKKKEKNNKDITILETIPHLDTKKNKNLQIFFE</sequence>
<reference evidence="1 2" key="1">
    <citation type="journal article" date="2006" name="Nature">
        <title>Global trends of whole-genome duplications revealed by the ciliate Paramecium tetraurelia.</title>
        <authorList>
            <consortium name="Genoscope"/>
            <person name="Aury J.-M."/>
            <person name="Jaillon O."/>
            <person name="Duret L."/>
            <person name="Noel B."/>
            <person name="Jubin C."/>
            <person name="Porcel B.M."/>
            <person name="Segurens B."/>
            <person name="Daubin V."/>
            <person name="Anthouard V."/>
            <person name="Aiach N."/>
            <person name="Arnaiz O."/>
            <person name="Billaut A."/>
            <person name="Beisson J."/>
            <person name="Blanc I."/>
            <person name="Bouhouche K."/>
            <person name="Camara F."/>
            <person name="Duharcourt S."/>
            <person name="Guigo R."/>
            <person name="Gogendeau D."/>
            <person name="Katinka M."/>
            <person name="Keller A.-M."/>
            <person name="Kissmehl R."/>
            <person name="Klotz C."/>
            <person name="Koll F."/>
            <person name="Le Moue A."/>
            <person name="Lepere C."/>
            <person name="Malinsky S."/>
            <person name="Nowacki M."/>
            <person name="Nowak J.K."/>
            <person name="Plattner H."/>
            <person name="Poulain J."/>
            <person name="Ruiz F."/>
            <person name="Serrano V."/>
            <person name="Zagulski M."/>
            <person name="Dessen P."/>
            <person name="Betermier M."/>
            <person name="Weissenbach J."/>
            <person name="Scarpelli C."/>
            <person name="Schachter V."/>
            <person name="Sperling L."/>
            <person name="Meyer E."/>
            <person name="Cohen J."/>
            <person name="Wincker P."/>
        </authorList>
    </citation>
    <scope>NUCLEOTIDE SEQUENCE [LARGE SCALE GENOMIC DNA]</scope>
    <source>
        <strain evidence="1 2">Stock d4-2</strain>
    </source>
</reference>
<dbReference type="OMA" id="WVANYEL"/>
<dbReference type="GeneID" id="5030994"/>
<dbReference type="Proteomes" id="UP000000600">
    <property type="component" value="Unassembled WGS sequence"/>
</dbReference>
<proteinExistence type="predicted"/>
<dbReference type="InParanoid" id="A0D445"/>
<dbReference type="AlphaFoldDB" id="A0D445"/>
<keyword evidence="2" id="KW-1185">Reference proteome</keyword>
<dbReference type="KEGG" id="ptm:GSPATT00013278001"/>
<dbReference type="HOGENOM" id="CLU_1177362_0_0_1"/>